<dbReference type="EMBL" id="JAFJYH010000205">
    <property type="protein sequence ID" value="KAG4415867.1"/>
    <property type="molecule type" value="Genomic_DNA"/>
</dbReference>
<feature type="domain" description="2EXR" evidence="1">
    <location>
        <begin position="35"/>
        <end position="110"/>
    </location>
</feature>
<accession>A0A8H7TA13</accession>
<reference evidence="2" key="1">
    <citation type="submission" date="2021-02" db="EMBL/GenBank/DDBJ databases">
        <title>Genome sequence Cadophora malorum strain M34.</title>
        <authorList>
            <person name="Stefanovic E."/>
            <person name="Vu D."/>
            <person name="Scully C."/>
            <person name="Dijksterhuis J."/>
            <person name="Roader J."/>
            <person name="Houbraken J."/>
        </authorList>
    </citation>
    <scope>NUCLEOTIDE SEQUENCE</scope>
    <source>
        <strain evidence="2">M34</strain>
    </source>
</reference>
<name>A0A8H7TA13_9HELO</name>
<comment type="caution">
    <text evidence="2">The sequence shown here is derived from an EMBL/GenBank/DDBJ whole genome shotgun (WGS) entry which is preliminary data.</text>
</comment>
<protein>
    <recommendedName>
        <fullName evidence="1">2EXR domain-containing protein</fullName>
    </recommendedName>
</protein>
<dbReference type="Pfam" id="PF20150">
    <property type="entry name" value="2EXR"/>
    <property type="match status" value="1"/>
</dbReference>
<dbReference type="AlphaFoldDB" id="A0A8H7TA13"/>
<evidence type="ECO:0000259" key="1">
    <source>
        <dbReference type="Pfam" id="PF20150"/>
    </source>
</evidence>
<dbReference type="InterPro" id="IPR045518">
    <property type="entry name" value="2EXR"/>
</dbReference>
<gene>
    <name evidence="2" type="ORF">IFR04_010994</name>
</gene>
<organism evidence="2 3">
    <name type="scientific">Cadophora malorum</name>
    <dbReference type="NCBI Taxonomy" id="108018"/>
    <lineage>
        <taxon>Eukaryota</taxon>
        <taxon>Fungi</taxon>
        <taxon>Dikarya</taxon>
        <taxon>Ascomycota</taxon>
        <taxon>Pezizomycotina</taxon>
        <taxon>Leotiomycetes</taxon>
        <taxon>Helotiales</taxon>
        <taxon>Ploettnerulaceae</taxon>
        <taxon>Cadophora</taxon>
    </lineage>
</organism>
<dbReference type="OrthoDB" id="3555369at2759"/>
<dbReference type="Proteomes" id="UP000664132">
    <property type="component" value="Unassembled WGS sequence"/>
</dbReference>
<sequence length="325" mass="36469">MINLPTVKMSTSADFTPPATDPANANAVHDNEPKFIFFPKLPLELRDDIWQKTLSPRLIHWRPGGSKPLAVFSVNKESRAATRPKYNLCHIPLLRHGQYSIFINFDIDTVYRHQNGLPNITRQYNFPCEAIDIPDSMNTSVIVKADIFWNVQPWIRFLKTLTVNLHTAVKSNVEVLPQIHGAKQRVGHGQTIWVKVKCMCPDLKQLNVFVGKSLDKDVELEDLVELKEISYYHTLRDHDMIQAVRGQLEEVRNKGHLLGLKLRFVRQLRGGAAKKQAVLKAVSSARTSVEASAGLFARDSTGSGVSAGAHTDDADWDTAVSASEW</sequence>
<keyword evidence="3" id="KW-1185">Reference proteome</keyword>
<evidence type="ECO:0000313" key="3">
    <source>
        <dbReference type="Proteomes" id="UP000664132"/>
    </source>
</evidence>
<evidence type="ECO:0000313" key="2">
    <source>
        <dbReference type="EMBL" id="KAG4415867.1"/>
    </source>
</evidence>
<proteinExistence type="predicted"/>